<evidence type="ECO:0000313" key="1">
    <source>
        <dbReference type="EMBL" id="CEK26650.1"/>
    </source>
</evidence>
<gene>
    <name evidence="1" type="ORF">CSF007_4410</name>
</gene>
<dbReference type="EMBL" id="LN681231">
    <property type="protein sequence ID" value="CEK26650.1"/>
    <property type="molecule type" value="Genomic_DNA"/>
</dbReference>
<sequence>MHLVGQSIFAADEKIVRRMGLGLKGAGSFASFYREFVADTI</sequence>
<reference evidence="1" key="1">
    <citation type="journal article" date="2015" name="Genome Announc.">
        <title>Complete Genome Sequence of Yersinia ruckeri Strain CSF007-82, Etiologic Agent of Red Mouth Disease in Salmonid Fish.</title>
        <authorList>
            <person name="Nelson M.C."/>
            <person name="LaPatra S.E."/>
            <person name="Welch T.J."/>
            <person name="Graf J."/>
        </authorList>
    </citation>
    <scope>NUCLEOTIDE SEQUENCE</scope>
    <source>
        <strain evidence="1">CSF007-82</strain>
    </source>
</reference>
<accession>A0A0A8VAS1</accession>
<name>A0A0A8VAS1_YERRU</name>
<proteinExistence type="predicted"/>
<protein>
    <submittedName>
        <fullName evidence="1">Uncharacterized protein</fullName>
    </submittedName>
</protein>
<dbReference type="AlphaFoldDB" id="A0A0A8VAS1"/>
<organism evidence="1">
    <name type="scientific">Yersinia ruckeri</name>
    <dbReference type="NCBI Taxonomy" id="29486"/>
    <lineage>
        <taxon>Bacteria</taxon>
        <taxon>Pseudomonadati</taxon>
        <taxon>Pseudomonadota</taxon>
        <taxon>Gammaproteobacteria</taxon>
        <taxon>Enterobacterales</taxon>
        <taxon>Yersiniaceae</taxon>
        <taxon>Yersinia</taxon>
    </lineage>
</organism>